<dbReference type="AlphaFoldDB" id="S3CHI9"/>
<evidence type="ECO:0000313" key="1">
    <source>
        <dbReference type="EMBL" id="EPE24749.1"/>
    </source>
</evidence>
<protein>
    <submittedName>
        <fullName evidence="1">Uncharacterized protein</fullName>
    </submittedName>
</protein>
<dbReference type="HOGENOM" id="CLU_1326483_0_0_1"/>
<dbReference type="KEGG" id="glz:GLAREA_08602"/>
<dbReference type="EMBL" id="KE145373">
    <property type="protein sequence ID" value="EPE24749.1"/>
    <property type="molecule type" value="Genomic_DNA"/>
</dbReference>
<keyword evidence="2" id="KW-1185">Reference proteome</keyword>
<reference evidence="1 2" key="1">
    <citation type="journal article" date="2013" name="BMC Genomics">
        <title>Genomics-driven discovery of the pneumocandin biosynthetic gene cluster in the fungus Glarea lozoyensis.</title>
        <authorList>
            <person name="Chen L."/>
            <person name="Yue Q."/>
            <person name="Zhang X."/>
            <person name="Xiang M."/>
            <person name="Wang C."/>
            <person name="Li S."/>
            <person name="Che Y."/>
            <person name="Ortiz-Lopez F.J."/>
            <person name="Bills G.F."/>
            <person name="Liu X."/>
            <person name="An Z."/>
        </authorList>
    </citation>
    <scope>NUCLEOTIDE SEQUENCE [LARGE SCALE GENOMIC DNA]</scope>
    <source>
        <strain evidence="2">ATCC 20868 / MF5171</strain>
    </source>
</reference>
<sequence>MDAYRGDITSADALIELPKAKAGESNGEREKRKELTRDLFFQLAVCFGLAECIECERFGNAIMDYMVQTIQKLEPASDDTDFLDYYFMTRLYNVTTKDSAPRKLLINLGVHDDRWGKEFMSNLHSFKYSCDGFLIDYILGFRKALEDTRNGAPEHLSPEDVCRKYHEHEDEGEGYNASNKCNGSDFHRNLRGRGRHIHYFGSGRMEK</sequence>
<dbReference type="RefSeq" id="XP_008088837.1">
    <property type="nucleotide sequence ID" value="XM_008090646.1"/>
</dbReference>
<name>S3CHI9_GLAL2</name>
<organism evidence="1 2">
    <name type="scientific">Glarea lozoyensis (strain ATCC 20868 / MF5171)</name>
    <dbReference type="NCBI Taxonomy" id="1116229"/>
    <lineage>
        <taxon>Eukaryota</taxon>
        <taxon>Fungi</taxon>
        <taxon>Dikarya</taxon>
        <taxon>Ascomycota</taxon>
        <taxon>Pezizomycotina</taxon>
        <taxon>Leotiomycetes</taxon>
        <taxon>Helotiales</taxon>
        <taxon>Helotiaceae</taxon>
        <taxon>Glarea</taxon>
    </lineage>
</organism>
<dbReference type="GeneID" id="19467650"/>
<proteinExistence type="predicted"/>
<gene>
    <name evidence="1" type="ORF">GLAREA_08602</name>
</gene>
<evidence type="ECO:0000313" key="2">
    <source>
        <dbReference type="Proteomes" id="UP000016922"/>
    </source>
</evidence>
<accession>S3CHI9</accession>
<dbReference type="Proteomes" id="UP000016922">
    <property type="component" value="Unassembled WGS sequence"/>
</dbReference>